<dbReference type="AlphaFoldDB" id="A0AAV7W590"/>
<accession>A0AAV7W590</accession>
<evidence type="ECO:0000256" key="1">
    <source>
        <dbReference type="SAM" id="MobiDB-lite"/>
    </source>
</evidence>
<evidence type="ECO:0000313" key="2">
    <source>
        <dbReference type="EMBL" id="KAJ1208017.1"/>
    </source>
</evidence>
<protein>
    <submittedName>
        <fullName evidence="2">Uncharacterized protein</fullName>
    </submittedName>
</protein>
<dbReference type="EMBL" id="JANPWB010000002">
    <property type="protein sequence ID" value="KAJ1208017.1"/>
    <property type="molecule type" value="Genomic_DNA"/>
</dbReference>
<gene>
    <name evidence="2" type="ORF">NDU88_003407</name>
</gene>
<name>A0AAV7W590_PLEWA</name>
<dbReference type="Proteomes" id="UP001066276">
    <property type="component" value="Chromosome 1_2"/>
</dbReference>
<evidence type="ECO:0000313" key="3">
    <source>
        <dbReference type="Proteomes" id="UP001066276"/>
    </source>
</evidence>
<comment type="caution">
    <text evidence="2">The sequence shown here is derived from an EMBL/GenBank/DDBJ whole genome shotgun (WGS) entry which is preliminary data.</text>
</comment>
<sequence>MPKQPPACNRDFIAEDPCCSRPLQEVQEEVGGFTLPNATPGGARQPSKDPRHGTWGGISPGEAPSNGPICTCPRPIEAELGPLSDGDLCSVPVP</sequence>
<proteinExistence type="predicted"/>
<reference evidence="2" key="1">
    <citation type="journal article" date="2022" name="bioRxiv">
        <title>Sequencing and chromosome-scale assembly of the giantPleurodeles waltlgenome.</title>
        <authorList>
            <person name="Brown T."/>
            <person name="Elewa A."/>
            <person name="Iarovenko S."/>
            <person name="Subramanian E."/>
            <person name="Araus A.J."/>
            <person name="Petzold A."/>
            <person name="Susuki M."/>
            <person name="Suzuki K.-i.T."/>
            <person name="Hayashi T."/>
            <person name="Toyoda A."/>
            <person name="Oliveira C."/>
            <person name="Osipova E."/>
            <person name="Leigh N.D."/>
            <person name="Simon A."/>
            <person name="Yun M.H."/>
        </authorList>
    </citation>
    <scope>NUCLEOTIDE SEQUENCE</scope>
    <source>
        <strain evidence="2">20211129_DDA</strain>
        <tissue evidence="2">Liver</tissue>
    </source>
</reference>
<organism evidence="2 3">
    <name type="scientific">Pleurodeles waltl</name>
    <name type="common">Iberian ribbed newt</name>
    <dbReference type="NCBI Taxonomy" id="8319"/>
    <lineage>
        <taxon>Eukaryota</taxon>
        <taxon>Metazoa</taxon>
        <taxon>Chordata</taxon>
        <taxon>Craniata</taxon>
        <taxon>Vertebrata</taxon>
        <taxon>Euteleostomi</taxon>
        <taxon>Amphibia</taxon>
        <taxon>Batrachia</taxon>
        <taxon>Caudata</taxon>
        <taxon>Salamandroidea</taxon>
        <taxon>Salamandridae</taxon>
        <taxon>Pleurodelinae</taxon>
        <taxon>Pleurodeles</taxon>
    </lineage>
</organism>
<feature type="region of interest" description="Disordered" evidence="1">
    <location>
        <begin position="32"/>
        <end position="70"/>
    </location>
</feature>
<keyword evidence="3" id="KW-1185">Reference proteome</keyword>